<dbReference type="Proteomes" id="UP001153712">
    <property type="component" value="Chromosome 3"/>
</dbReference>
<reference evidence="3" key="1">
    <citation type="submission" date="2022-01" db="EMBL/GenBank/DDBJ databases">
        <authorList>
            <person name="King R."/>
        </authorList>
    </citation>
    <scope>NUCLEOTIDE SEQUENCE</scope>
</reference>
<evidence type="ECO:0000256" key="2">
    <source>
        <dbReference type="SAM" id="SignalP"/>
    </source>
</evidence>
<dbReference type="PANTHER" id="PTHR21879:SF3">
    <property type="entry name" value="FI03378P"/>
    <property type="match status" value="1"/>
</dbReference>
<keyword evidence="2" id="KW-0732">Signal</keyword>
<keyword evidence="1" id="KW-1133">Transmembrane helix</keyword>
<keyword evidence="1" id="KW-0812">Transmembrane</keyword>
<evidence type="ECO:0008006" key="5">
    <source>
        <dbReference type="Google" id="ProtNLM"/>
    </source>
</evidence>
<dbReference type="PANTHER" id="PTHR21879">
    <property type="entry name" value="FI03362P-RELATED-RELATED"/>
    <property type="match status" value="1"/>
</dbReference>
<name>A0A9N9TKV5_PHYSR</name>
<feature type="chain" id="PRO_5040240355" description="Osiris 7" evidence="2">
    <location>
        <begin position="22"/>
        <end position="291"/>
    </location>
</feature>
<dbReference type="InterPro" id="IPR012464">
    <property type="entry name" value="DUF1676"/>
</dbReference>
<feature type="signal peptide" evidence="2">
    <location>
        <begin position="1"/>
        <end position="21"/>
    </location>
</feature>
<protein>
    <recommendedName>
        <fullName evidence="5">Osiris 7</fullName>
    </recommendedName>
</protein>
<feature type="transmembrane region" description="Helical" evidence="1">
    <location>
        <begin position="202"/>
        <end position="226"/>
    </location>
</feature>
<evidence type="ECO:0000313" key="3">
    <source>
        <dbReference type="EMBL" id="CAG9860656.1"/>
    </source>
</evidence>
<dbReference type="AlphaFoldDB" id="A0A9N9TKV5"/>
<dbReference type="OrthoDB" id="6630571at2759"/>
<keyword evidence="1" id="KW-0472">Membrane</keyword>
<dbReference type="EMBL" id="OU900096">
    <property type="protein sequence ID" value="CAG9860656.1"/>
    <property type="molecule type" value="Genomic_DNA"/>
</dbReference>
<evidence type="ECO:0000256" key="1">
    <source>
        <dbReference type="SAM" id="Phobius"/>
    </source>
</evidence>
<accession>A0A9N9TKV5</accession>
<dbReference type="GO" id="GO:0016020">
    <property type="term" value="C:membrane"/>
    <property type="evidence" value="ECO:0007669"/>
    <property type="project" value="TreeGrafter"/>
</dbReference>
<sequence>MNYKVTCFVISSLVLVSSVLAVPVVEDGKEHINSVHSDKSTIEESLFKKLNTKCSNQDISSCMMLKLVTYFNRLMKKSHIEFGDIEITQTSTKTVNLETSRSINDVEKMSEDEQLYDVMAEKAYDFMQTRSLKWRALDGADVVLSGNTDKDGSLNLGLSLKPSPAGVEEGRKKKNKGGGGMDAILAAAVMKIGLLKALAFKALVLLVGKALLVSKLALVLAVIIGLKKLLSQEKHVTYEVVAHPSHEHHEHHDHGHSGGGFDGGHGGGGWGRNFDAHAAQNLAYSAHVPSN</sequence>
<evidence type="ECO:0000313" key="4">
    <source>
        <dbReference type="Proteomes" id="UP001153712"/>
    </source>
</evidence>
<organism evidence="3 4">
    <name type="scientific">Phyllotreta striolata</name>
    <name type="common">Striped flea beetle</name>
    <name type="synonym">Crioceris striolata</name>
    <dbReference type="NCBI Taxonomy" id="444603"/>
    <lineage>
        <taxon>Eukaryota</taxon>
        <taxon>Metazoa</taxon>
        <taxon>Ecdysozoa</taxon>
        <taxon>Arthropoda</taxon>
        <taxon>Hexapoda</taxon>
        <taxon>Insecta</taxon>
        <taxon>Pterygota</taxon>
        <taxon>Neoptera</taxon>
        <taxon>Endopterygota</taxon>
        <taxon>Coleoptera</taxon>
        <taxon>Polyphaga</taxon>
        <taxon>Cucujiformia</taxon>
        <taxon>Chrysomeloidea</taxon>
        <taxon>Chrysomelidae</taxon>
        <taxon>Galerucinae</taxon>
        <taxon>Alticini</taxon>
        <taxon>Phyllotreta</taxon>
    </lineage>
</organism>
<gene>
    <name evidence="3" type="ORF">PHYEVI_LOCUS7005</name>
</gene>
<dbReference type="Pfam" id="PF07898">
    <property type="entry name" value="DUF1676"/>
    <property type="match status" value="1"/>
</dbReference>
<proteinExistence type="predicted"/>
<keyword evidence="4" id="KW-1185">Reference proteome</keyword>